<dbReference type="EMBL" id="MCGO01000003">
    <property type="protein sequence ID" value="ORY52586.1"/>
    <property type="molecule type" value="Genomic_DNA"/>
</dbReference>
<evidence type="ECO:0000313" key="2">
    <source>
        <dbReference type="Proteomes" id="UP000193642"/>
    </source>
</evidence>
<dbReference type="OrthoDB" id="2152431at2759"/>
<protein>
    <submittedName>
        <fullName evidence="1">Uncharacterized protein</fullName>
    </submittedName>
</protein>
<gene>
    <name evidence="1" type="ORF">BCR33DRAFT_711861</name>
</gene>
<sequence length="506" mass="57380">MKPLLQINWQQTIRGSNGLNQRGTRWSNHCPRFNWSLSQELYGLLPRLRHWLLSRISCSVFTFHLGCRGALRLLTYCCLTIANNHITPPQSFNTNLKLRTILRGAKNQQDSGKPLALFSLNISHVSGEDVTFNALAEQTLSEISPLSLRLSPARIVVESLGNLPLPLPQKPRYLPWPRRIPASWSDEDSDFNIHSTPLLDLEFPGLQVPAHASKAPISFVDSKLQHFYSDLLDPLVSDSVKYLVDVSNYDRNATNAQFNVSKPVPPSPITLRHRFAPTYWFPSFSFWKWDIPMWQYHRLDLSTLPQPNKTTPDTDDLFKKLNLTVTSQTIDTIPILLPNHTLPTLIYVINLTLSFTNPTDTLIRLNDIHTSLHARVSHKGKDMLNVKVRVPSIEAGRNEDALKVDLWSVAENGGTQALMDWVGLYAEGTDTTVNVHGLWFEDDDENNISSSVLEVGKKKKRVVSKMGWIDVMVQKWALDVFVPGGEPESEWRRWGWVAGVLKKMGV</sequence>
<accession>A0A1Y2D0D5</accession>
<reference evidence="1 2" key="1">
    <citation type="submission" date="2016-07" db="EMBL/GenBank/DDBJ databases">
        <title>Pervasive Adenine N6-methylation of Active Genes in Fungi.</title>
        <authorList>
            <consortium name="DOE Joint Genome Institute"/>
            <person name="Mondo S.J."/>
            <person name="Dannebaum R.O."/>
            <person name="Kuo R.C."/>
            <person name="Labutti K."/>
            <person name="Haridas S."/>
            <person name="Kuo A."/>
            <person name="Salamov A."/>
            <person name="Ahrendt S.R."/>
            <person name="Lipzen A."/>
            <person name="Sullivan W."/>
            <person name="Andreopoulos W.B."/>
            <person name="Clum A."/>
            <person name="Lindquist E."/>
            <person name="Daum C."/>
            <person name="Ramamoorthy G.K."/>
            <person name="Gryganskyi A."/>
            <person name="Culley D."/>
            <person name="Magnuson J.K."/>
            <person name="James T.Y."/>
            <person name="O'Malley M.A."/>
            <person name="Stajich J.E."/>
            <person name="Spatafora J.W."/>
            <person name="Visel A."/>
            <person name="Grigoriev I.V."/>
        </authorList>
    </citation>
    <scope>NUCLEOTIDE SEQUENCE [LARGE SCALE GENOMIC DNA]</scope>
    <source>
        <strain evidence="1 2">JEL800</strain>
    </source>
</reference>
<name>A0A1Y2D0D5_9FUNG</name>
<proteinExistence type="predicted"/>
<organism evidence="1 2">
    <name type="scientific">Rhizoclosmatium globosum</name>
    <dbReference type="NCBI Taxonomy" id="329046"/>
    <lineage>
        <taxon>Eukaryota</taxon>
        <taxon>Fungi</taxon>
        <taxon>Fungi incertae sedis</taxon>
        <taxon>Chytridiomycota</taxon>
        <taxon>Chytridiomycota incertae sedis</taxon>
        <taxon>Chytridiomycetes</taxon>
        <taxon>Chytridiales</taxon>
        <taxon>Chytriomycetaceae</taxon>
        <taxon>Rhizoclosmatium</taxon>
    </lineage>
</organism>
<evidence type="ECO:0000313" key="1">
    <source>
        <dbReference type="EMBL" id="ORY52586.1"/>
    </source>
</evidence>
<keyword evidence="2" id="KW-1185">Reference proteome</keyword>
<dbReference type="AlphaFoldDB" id="A0A1Y2D0D5"/>
<dbReference type="Proteomes" id="UP000193642">
    <property type="component" value="Unassembled WGS sequence"/>
</dbReference>
<comment type="caution">
    <text evidence="1">The sequence shown here is derived from an EMBL/GenBank/DDBJ whole genome shotgun (WGS) entry which is preliminary data.</text>
</comment>